<evidence type="ECO:0000256" key="9">
    <source>
        <dbReference type="ARBA" id="ARBA00022906"/>
    </source>
</evidence>
<dbReference type="CDD" id="cd01019">
    <property type="entry name" value="ZnuA"/>
    <property type="match status" value="1"/>
</dbReference>
<comment type="subcellular location">
    <subcellularLocation>
        <location evidence="1">Periplasm</location>
    </subcellularLocation>
</comment>
<dbReference type="GO" id="GO:0042597">
    <property type="term" value="C:periplasmic space"/>
    <property type="evidence" value="ECO:0007669"/>
    <property type="project" value="UniProtKB-SubCell"/>
</dbReference>
<dbReference type="GO" id="GO:0046872">
    <property type="term" value="F:metal ion binding"/>
    <property type="evidence" value="ECO:0007669"/>
    <property type="project" value="UniProtKB-KW"/>
</dbReference>
<evidence type="ECO:0000256" key="13">
    <source>
        <dbReference type="SAM" id="SignalP"/>
    </source>
</evidence>
<evidence type="ECO:0000256" key="12">
    <source>
        <dbReference type="SAM" id="MobiDB-lite"/>
    </source>
</evidence>
<keyword evidence="11" id="KW-1015">Disulfide bond</keyword>
<evidence type="ECO:0000256" key="11">
    <source>
        <dbReference type="ARBA" id="ARBA00023157"/>
    </source>
</evidence>
<comment type="caution">
    <text evidence="14">The sequence shown here is derived from an EMBL/GenBank/DDBJ whole genome shotgun (WGS) entry which is preliminary data.</text>
</comment>
<evidence type="ECO:0000256" key="1">
    <source>
        <dbReference type="ARBA" id="ARBA00004418"/>
    </source>
</evidence>
<name>A0A1Q9A1C6_9HYPH</name>
<keyword evidence="8" id="KW-0862">Zinc</keyword>
<accession>A0A1Q9A1C6</accession>
<evidence type="ECO:0000313" key="14">
    <source>
        <dbReference type="EMBL" id="OLP48390.1"/>
    </source>
</evidence>
<dbReference type="FunFam" id="3.40.50.1980:FF:000028">
    <property type="entry name" value="High-affinity zinc uptake system protein znuA"/>
    <property type="match status" value="1"/>
</dbReference>
<evidence type="ECO:0000256" key="10">
    <source>
        <dbReference type="ARBA" id="ARBA00023065"/>
    </source>
</evidence>
<evidence type="ECO:0000256" key="8">
    <source>
        <dbReference type="ARBA" id="ARBA00022833"/>
    </source>
</evidence>
<evidence type="ECO:0000256" key="2">
    <source>
        <dbReference type="ARBA" id="ARBA00011028"/>
    </source>
</evidence>
<dbReference type="GO" id="GO:0006829">
    <property type="term" value="P:zinc ion transport"/>
    <property type="evidence" value="ECO:0007669"/>
    <property type="project" value="UniProtKB-KW"/>
</dbReference>
<comment type="similarity">
    <text evidence="2">Belongs to the bacterial solute-binding protein 9 family.</text>
</comment>
<evidence type="ECO:0000256" key="4">
    <source>
        <dbReference type="ARBA" id="ARBA00022448"/>
    </source>
</evidence>
<dbReference type="STRING" id="887144.BJF91_09315"/>
<feature type="compositionally biased region" description="Basic and acidic residues" evidence="12">
    <location>
        <begin position="129"/>
        <end position="140"/>
    </location>
</feature>
<protein>
    <recommendedName>
        <fullName evidence="3">High-affinity zinc uptake system protein ZnuA</fullName>
    </recommendedName>
</protein>
<evidence type="ECO:0000313" key="15">
    <source>
        <dbReference type="Proteomes" id="UP000185598"/>
    </source>
</evidence>
<dbReference type="EMBL" id="MKIN01000024">
    <property type="protein sequence ID" value="OLP48390.1"/>
    <property type="molecule type" value="Genomic_DNA"/>
</dbReference>
<keyword evidence="4" id="KW-0813">Transport</keyword>
<feature type="chain" id="PRO_5013203545" description="High-affinity zinc uptake system protein ZnuA" evidence="13">
    <location>
        <begin position="23"/>
        <end position="314"/>
    </location>
</feature>
<sequence>MARLALSGLALSGLALPGLAAAAPKVVASVKPVNSIAAAIMMGVGTPTLLVEGAGSPHDYSLKPSKAKALQQADVIFWVGPNLEIFLDKPLDALAGKAKVVALSQAEGVTLLPVREGGAFEAHDDGDDDHGHDHDGAHHDDHEAHDMHIWLDPANAKAMASTIAKTLSEADKVNAATYATNLAAFDARIDAMDKEIDAKLAPIKDKPFIVFHDAYQYFEHRYHVAVAGSVTVSPDRAPGAERVAAIRAKIKSLGATCIFAEPQFTPKLISVVAEGSKARTGTLDPLGAALADGPDLYPQLMQNLASAMSDCLTK</sequence>
<keyword evidence="5" id="KW-0479">Metal-binding</keyword>
<dbReference type="AlphaFoldDB" id="A0A1Q9A1C6"/>
<keyword evidence="10" id="KW-0406">Ion transport</keyword>
<dbReference type="Gene3D" id="3.40.50.1980">
    <property type="entry name" value="Nitrogenase molybdenum iron protein domain"/>
    <property type="match status" value="2"/>
</dbReference>
<evidence type="ECO:0000256" key="5">
    <source>
        <dbReference type="ARBA" id="ARBA00022723"/>
    </source>
</evidence>
<dbReference type="PANTHER" id="PTHR42953:SF3">
    <property type="entry name" value="HIGH-AFFINITY ZINC UPTAKE SYSTEM PROTEIN ZNUA"/>
    <property type="match status" value="1"/>
</dbReference>
<evidence type="ECO:0000256" key="3">
    <source>
        <dbReference type="ARBA" id="ARBA00015915"/>
    </source>
</evidence>
<keyword evidence="6 13" id="KW-0732">Signal</keyword>
<dbReference type="PANTHER" id="PTHR42953">
    <property type="entry name" value="HIGH-AFFINITY ZINC UPTAKE SYSTEM PROTEIN ZNUA-RELATED"/>
    <property type="match status" value="1"/>
</dbReference>
<evidence type="ECO:0000256" key="6">
    <source>
        <dbReference type="ARBA" id="ARBA00022729"/>
    </source>
</evidence>
<evidence type="ECO:0000256" key="7">
    <source>
        <dbReference type="ARBA" id="ARBA00022764"/>
    </source>
</evidence>
<organism evidence="14 15">
    <name type="scientific">Allorhizobium taibaishanense</name>
    <dbReference type="NCBI Taxonomy" id="887144"/>
    <lineage>
        <taxon>Bacteria</taxon>
        <taxon>Pseudomonadati</taxon>
        <taxon>Pseudomonadota</taxon>
        <taxon>Alphaproteobacteria</taxon>
        <taxon>Hyphomicrobiales</taxon>
        <taxon>Rhizobiaceae</taxon>
        <taxon>Rhizobium/Agrobacterium group</taxon>
        <taxon>Allorhizobium</taxon>
    </lineage>
</organism>
<dbReference type="SUPFAM" id="SSF53807">
    <property type="entry name" value="Helical backbone' metal receptor"/>
    <property type="match status" value="1"/>
</dbReference>
<keyword evidence="7" id="KW-0574">Periplasm</keyword>
<reference evidence="14 15" key="1">
    <citation type="submission" date="2016-09" db="EMBL/GenBank/DDBJ databases">
        <title>Rhizobium oryziradicis sp. nov., isolated from the root of rice.</title>
        <authorList>
            <person name="Zhao J."/>
            <person name="Zhang X."/>
        </authorList>
    </citation>
    <scope>NUCLEOTIDE SEQUENCE [LARGE SCALE GENOMIC DNA]</scope>
    <source>
        <strain evidence="14 15">14971</strain>
    </source>
</reference>
<gene>
    <name evidence="14" type="ORF">BJF91_09315</name>
</gene>
<proteinExistence type="inferred from homology"/>
<dbReference type="InterPro" id="IPR050492">
    <property type="entry name" value="Bact_metal-bind_prot9"/>
</dbReference>
<dbReference type="InterPro" id="IPR006127">
    <property type="entry name" value="ZnuA-like"/>
</dbReference>
<feature type="region of interest" description="Disordered" evidence="12">
    <location>
        <begin position="119"/>
        <end position="140"/>
    </location>
</feature>
<keyword evidence="15" id="KW-1185">Reference proteome</keyword>
<dbReference type="NCBIfam" id="NF007091">
    <property type="entry name" value="PRK09545.1"/>
    <property type="match status" value="1"/>
</dbReference>
<dbReference type="Proteomes" id="UP000185598">
    <property type="component" value="Unassembled WGS sequence"/>
</dbReference>
<keyword evidence="9" id="KW-0864">Zinc transport</keyword>
<feature type="signal peptide" evidence="13">
    <location>
        <begin position="1"/>
        <end position="22"/>
    </location>
</feature>
<dbReference type="InterPro" id="IPR035520">
    <property type="entry name" value="ZnuA"/>
</dbReference>
<dbReference type="Pfam" id="PF01297">
    <property type="entry name" value="ZnuA"/>
    <property type="match status" value="1"/>
</dbReference>